<protein>
    <submittedName>
        <fullName evidence="2">Uncharacterized protein</fullName>
    </submittedName>
</protein>
<dbReference type="AlphaFoldDB" id="A0A5N6K2G5"/>
<reference evidence="2 3" key="1">
    <citation type="submission" date="2019-06" db="EMBL/GenBank/DDBJ databases">
        <title>Genome Sequence of the Brown Rot Fungal Pathogen Monilinia laxa.</title>
        <authorList>
            <person name="De Miccolis Angelini R.M."/>
            <person name="Landi L."/>
            <person name="Abate D."/>
            <person name="Pollastro S."/>
            <person name="Romanazzi G."/>
            <person name="Faretra F."/>
        </authorList>
    </citation>
    <scope>NUCLEOTIDE SEQUENCE [LARGE SCALE GENOMIC DNA]</scope>
    <source>
        <strain evidence="2 3">Mlax316</strain>
    </source>
</reference>
<dbReference type="OrthoDB" id="4925544at2759"/>
<accession>A0A5N6K2G5</accession>
<sequence>MESSSEPHSLDLISPNQELNSNGFRFPTPTVDTRISTWVETQSSNKMSTLSEAPSDESHLSESTYEFIDTDTESHDENTTESITSVEYGHPDDMASLADTESSDESGDGHTHNSSIPGYGLDNSINNSFNIPTIGQNSAVLHDDPDTPLSQSIEFEEPFASLGSENVSVKHTVAEFTQEQTEAAVRDMNMQNPPSHLTLTIRQTMTKQGLSTKDPLRILYVGSHAAKQDIIHKIASSVAASVEGQERASRSSSQIYNVVPVSAFGSEKTPEVELMHSSGYQIKVDDCLSAQTLKFEDFPEKPDIIKLNLEDPYSYHSVPEENHSGREGYTFSLQPEWELPHVAIFYCSDGDDVQAKRTRTIARKFMSRHNIPSIVISHKQLLNRPQCMSLDQHSIHMCLESRETKNMIHHRLPIDLTSFLNIDARQMNRNLAYLTGLYERAILSTSPTVSKKLDDFSMDPTNYEKPLKMDWARYLAEWRSFISFGLLALGILYTIFHGVSNYPISSQPSISINSKTMSAVPITTTSITESVPFSSISSATQATFTSTRTISPSVHSPPQNSLSKPQLDFEKLTQVAQKTSKSGKKCGTCVAEILGEREVLIRIPSTLKLNWLTKLAMSVNITRDNVTVDTERAYSSDEGIVLLLPKKEAYGVLNISVVTTKKPRINETFQVDFGTNSLQTMEDLLERFYTFFKEDTIIADGQTLADIRASAERVLKDVQQSSQSKLANIDEVTRLALERASSITDQLTNSAKSMSLEVAKRSARISHGLGYQFAGMEKVIADQLQSLQNIEIPLEEGILKAQIRSKYLWFKMQGKNREAEEYKRRASIAVGKKAEMTRQLKKENEKWTKRQLGEKGSQDKAKGETEKAAKEVRQAARKAAKEAKKEAIAAAKRVGWAVN</sequence>
<proteinExistence type="predicted"/>
<organism evidence="2 3">
    <name type="scientific">Monilinia laxa</name>
    <name type="common">Brown rot fungus</name>
    <name type="synonym">Sclerotinia laxa</name>
    <dbReference type="NCBI Taxonomy" id="61186"/>
    <lineage>
        <taxon>Eukaryota</taxon>
        <taxon>Fungi</taxon>
        <taxon>Dikarya</taxon>
        <taxon>Ascomycota</taxon>
        <taxon>Pezizomycotina</taxon>
        <taxon>Leotiomycetes</taxon>
        <taxon>Helotiales</taxon>
        <taxon>Sclerotiniaceae</taxon>
        <taxon>Monilinia</taxon>
    </lineage>
</organism>
<gene>
    <name evidence="2" type="ORF">EYC80_009116</name>
</gene>
<feature type="region of interest" description="Disordered" evidence="1">
    <location>
        <begin position="833"/>
        <end position="877"/>
    </location>
</feature>
<evidence type="ECO:0000256" key="1">
    <source>
        <dbReference type="SAM" id="MobiDB-lite"/>
    </source>
</evidence>
<feature type="compositionally biased region" description="Polar residues" evidence="1">
    <location>
        <begin position="14"/>
        <end position="23"/>
    </location>
</feature>
<name>A0A5N6K2G5_MONLA</name>
<dbReference type="Proteomes" id="UP000326757">
    <property type="component" value="Unassembled WGS sequence"/>
</dbReference>
<dbReference type="EMBL" id="VIGI01000009">
    <property type="protein sequence ID" value="KAB8296353.1"/>
    <property type="molecule type" value="Genomic_DNA"/>
</dbReference>
<feature type="region of interest" description="Disordered" evidence="1">
    <location>
        <begin position="1"/>
        <end position="119"/>
    </location>
</feature>
<feature type="compositionally biased region" description="Polar residues" evidence="1">
    <location>
        <begin position="30"/>
        <end position="52"/>
    </location>
</feature>
<keyword evidence="3" id="KW-1185">Reference proteome</keyword>
<comment type="caution">
    <text evidence="2">The sequence shown here is derived from an EMBL/GenBank/DDBJ whole genome shotgun (WGS) entry which is preliminary data.</text>
</comment>
<evidence type="ECO:0000313" key="2">
    <source>
        <dbReference type="EMBL" id="KAB8296353.1"/>
    </source>
</evidence>
<evidence type="ECO:0000313" key="3">
    <source>
        <dbReference type="Proteomes" id="UP000326757"/>
    </source>
</evidence>